<dbReference type="EMBL" id="JAINUG010000025">
    <property type="protein sequence ID" value="KAJ8410768.1"/>
    <property type="molecule type" value="Genomic_DNA"/>
</dbReference>
<gene>
    <name evidence="1" type="ORF">AAFF_G00187250</name>
</gene>
<comment type="caution">
    <text evidence="1">The sequence shown here is derived from an EMBL/GenBank/DDBJ whole genome shotgun (WGS) entry which is preliminary data.</text>
</comment>
<evidence type="ECO:0000313" key="2">
    <source>
        <dbReference type="Proteomes" id="UP001221898"/>
    </source>
</evidence>
<protein>
    <submittedName>
        <fullName evidence="1">Uncharacterized protein</fullName>
    </submittedName>
</protein>
<proteinExistence type="predicted"/>
<keyword evidence="2" id="KW-1185">Reference proteome</keyword>
<dbReference type="Proteomes" id="UP001221898">
    <property type="component" value="Unassembled WGS sequence"/>
</dbReference>
<accession>A0AAD7SY07</accession>
<reference evidence="1" key="1">
    <citation type="journal article" date="2023" name="Science">
        <title>Genome structures resolve the early diversification of teleost fishes.</title>
        <authorList>
            <person name="Parey E."/>
            <person name="Louis A."/>
            <person name="Montfort J."/>
            <person name="Bouchez O."/>
            <person name="Roques C."/>
            <person name="Iampietro C."/>
            <person name="Lluch J."/>
            <person name="Castinel A."/>
            <person name="Donnadieu C."/>
            <person name="Desvignes T."/>
            <person name="Floi Bucao C."/>
            <person name="Jouanno E."/>
            <person name="Wen M."/>
            <person name="Mejri S."/>
            <person name="Dirks R."/>
            <person name="Jansen H."/>
            <person name="Henkel C."/>
            <person name="Chen W.J."/>
            <person name="Zahm M."/>
            <person name="Cabau C."/>
            <person name="Klopp C."/>
            <person name="Thompson A.W."/>
            <person name="Robinson-Rechavi M."/>
            <person name="Braasch I."/>
            <person name="Lecointre G."/>
            <person name="Bobe J."/>
            <person name="Postlethwait J.H."/>
            <person name="Berthelot C."/>
            <person name="Roest Crollius H."/>
            <person name="Guiguen Y."/>
        </authorList>
    </citation>
    <scope>NUCLEOTIDE SEQUENCE</scope>
    <source>
        <strain evidence="1">NC1722</strain>
    </source>
</reference>
<dbReference type="AlphaFoldDB" id="A0AAD7SY07"/>
<evidence type="ECO:0000313" key="1">
    <source>
        <dbReference type="EMBL" id="KAJ8410768.1"/>
    </source>
</evidence>
<sequence length="95" mass="10359">MGDQVAPSCPPLPTPLTNEAEFAKLVVAAGRFRRQAGLYPLRLGVPSALLAGVHPAKSSGETWPHWPMTKLLIHVTPFLFMPSASPMKRGKLFLR</sequence>
<name>A0AAD7SY07_9TELE</name>
<organism evidence="1 2">
    <name type="scientific">Aldrovandia affinis</name>
    <dbReference type="NCBI Taxonomy" id="143900"/>
    <lineage>
        <taxon>Eukaryota</taxon>
        <taxon>Metazoa</taxon>
        <taxon>Chordata</taxon>
        <taxon>Craniata</taxon>
        <taxon>Vertebrata</taxon>
        <taxon>Euteleostomi</taxon>
        <taxon>Actinopterygii</taxon>
        <taxon>Neopterygii</taxon>
        <taxon>Teleostei</taxon>
        <taxon>Notacanthiformes</taxon>
        <taxon>Halosauridae</taxon>
        <taxon>Aldrovandia</taxon>
    </lineage>
</organism>